<gene>
    <name evidence="9" type="ORF">ACFFHF_15660</name>
</gene>
<dbReference type="Pfam" id="PF01569">
    <property type="entry name" value="PAP2"/>
    <property type="match status" value="1"/>
</dbReference>
<keyword evidence="6 7" id="KW-0472">Membrane</keyword>
<sequence length="173" mass="19648">MKRTMDWIVKSDEIIFYLLNKQPLFLIQIFRWVTHLGGALCSIGIPLFVWLFGPLELREVVIVVYFSLTLSHLFVFLAKRQFRRLRPHLSTMQATIHGPELKDPSFPSGHSTAIFSVVTPFILFDPFLAPFLFPLAIMVALSRVILGVHYPTDVLAGSLLGTLTALGFSHLYF</sequence>
<dbReference type="SMART" id="SM00014">
    <property type="entry name" value="acidPPc"/>
    <property type="match status" value="1"/>
</dbReference>
<comment type="subcellular location">
    <subcellularLocation>
        <location evidence="1">Cell membrane</location>
        <topology evidence="1">Multi-pass membrane protein</topology>
    </subcellularLocation>
</comment>
<evidence type="ECO:0000256" key="6">
    <source>
        <dbReference type="ARBA" id="ARBA00023136"/>
    </source>
</evidence>
<dbReference type="Gene3D" id="1.20.144.10">
    <property type="entry name" value="Phosphatidic acid phosphatase type 2/haloperoxidase"/>
    <property type="match status" value="1"/>
</dbReference>
<feature type="transmembrane region" description="Helical" evidence="7">
    <location>
        <begin position="59"/>
        <end position="78"/>
    </location>
</feature>
<dbReference type="Proteomes" id="UP001589738">
    <property type="component" value="Unassembled WGS sequence"/>
</dbReference>
<evidence type="ECO:0000256" key="4">
    <source>
        <dbReference type="ARBA" id="ARBA00022801"/>
    </source>
</evidence>
<evidence type="ECO:0000256" key="2">
    <source>
        <dbReference type="ARBA" id="ARBA00022475"/>
    </source>
</evidence>
<evidence type="ECO:0000313" key="9">
    <source>
        <dbReference type="EMBL" id="MFC0476643.1"/>
    </source>
</evidence>
<name>A0ABV6KTL1_9BACI</name>
<keyword evidence="5 7" id="KW-1133">Transmembrane helix</keyword>
<feature type="domain" description="Phosphatidic acid phosphatase type 2/haloperoxidase" evidence="8">
    <location>
        <begin position="61"/>
        <end position="169"/>
    </location>
</feature>
<keyword evidence="3 7" id="KW-0812">Transmembrane</keyword>
<dbReference type="PANTHER" id="PTHR14969">
    <property type="entry name" value="SPHINGOSINE-1-PHOSPHATE PHOSPHOHYDROLASE"/>
    <property type="match status" value="1"/>
</dbReference>
<dbReference type="InterPro" id="IPR036938">
    <property type="entry name" value="PAP2/HPO_sf"/>
</dbReference>
<dbReference type="SUPFAM" id="SSF48317">
    <property type="entry name" value="Acid phosphatase/Vanadium-dependent haloperoxidase"/>
    <property type="match status" value="1"/>
</dbReference>
<comment type="caution">
    <text evidence="9">The sequence shown here is derived from an EMBL/GenBank/DDBJ whole genome shotgun (WGS) entry which is preliminary data.</text>
</comment>
<dbReference type="InterPro" id="IPR000326">
    <property type="entry name" value="PAP2/HPO"/>
</dbReference>
<accession>A0ABV6KTL1</accession>
<evidence type="ECO:0000259" key="8">
    <source>
        <dbReference type="SMART" id="SM00014"/>
    </source>
</evidence>
<dbReference type="PANTHER" id="PTHR14969:SF62">
    <property type="entry name" value="DECAPRENYLPHOSPHORYL-5-PHOSPHORIBOSE PHOSPHATASE RV3807C-RELATED"/>
    <property type="match status" value="1"/>
</dbReference>
<evidence type="ECO:0000256" key="7">
    <source>
        <dbReference type="SAM" id="Phobius"/>
    </source>
</evidence>
<dbReference type="EMBL" id="JBHLUU010000108">
    <property type="protein sequence ID" value="MFC0476643.1"/>
    <property type="molecule type" value="Genomic_DNA"/>
</dbReference>
<keyword evidence="2" id="KW-1003">Cell membrane</keyword>
<feature type="transmembrane region" description="Helical" evidence="7">
    <location>
        <begin position="154"/>
        <end position="172"/>
    </location>
</feature>
<organism evidence="9 10">
    <name type="scientific">Robertmurraya beringensis</name>
    <dbReference type="NCBI Taxonomy" id="641660"/>
    <lineage>
        <taxon>Bacteria</taxon>
        <taxon>Bacillati</taxon>
        <taxon>Bacillota</taxon>
        <taxon>Bacilli</taxon>
        <taxon>Bacillales</taxon>
        <taxon>Bacillaceae</taxon>
        <taxon>Robertmurraya</taxon>
    </lineage>
</organism>
<protein>
    <submittedName>
        <fullName evidence="9">Phosphatase PAP2 family protein</fullName>
    </submittedName>
</protein>
<dbReference type="CDD" id="cd01610">
    <property type="entry name" value="PAP2_like"/>
    <property type="match status" value="1"/>
</dbReference>
<keyword evidence="4" id="KW-0378">Hydrolase</keyword>
<feature type="transmembrane region" description="Helical" evidence="7">
    <location>
        <begin position="29"/>
        <end position="53"/>
    </location>
</feature>
<proteinExistence type="predicted"/>
<dbReference type="RefSeq" id="WP_377058557.1">
    <property type="nucleotide sequence ID" value="NZ_JBHLUU010000108.1"/>
</dbReference>
<evidence type="ECO:0000256" key="1">
    <source>
        <dbReference type="ARBA" id="ARBA00004651"/>
    </source>
</evidence>
<keyword evidence="10" id="KW-1185">Reference proteome</keyword>
<evidence type="ECO:0000313" key="10">
    <source>
        <dbReference type="Proteomes" id="UP001589738"/>
    </source>
</evidence>
<evidence type="ECO:0000256" key="5">
    <source>
        <dbReference type="ARBA" id="ARBA00022989"/>
    </source>
</evidence>
<reference evidence="9 10" key="1">
    <citation type="submission" date="2024-09" db="EMBL/GenBank/DDBJ databases">
        <authorList>
            <person name="Sun Q."/>
            <person name="Mori K."/>
        </authorList>
    </citation>
    <scope>NUCLEOTIDE SEQUENCE [LARGE SCALE GENOMIC DNA]</scope>
    <source>
        <strain evidence="9 10">CGMCC 1.9126</strain>
    </source>
</reference>
<feature type="transmembrane region" description="Helical" evidence="7">
    <location>
        <begin position="127"/>
        <end position="148"/>
    </location>
</feature>
<evidence type="ECO:0000256" key="3">
    <source>
        <dbReference type="ARBA" id="ARBA00022692"/>
    </source>
</evidence>